<organism evidence="1 2">
    <name type="scientific">Nibea albiflora</name>
    <name type="common">Yellow drum</name>
    <name type="synonym">Corvina albiflora</name>
    <dbReference type="NCBI Taxonomy" id="240163"/>
    <lineage>
        <taxon>Eukaryota</taxon>
        <taxon>Metazoa</taxon>
        <taxon>Chordata</taxon>
        <taxon>Craniata</taxon>
        <taxon>Vertebrata</taxon>
        <taxon>Euteleostomi</taxon>
        <taxon>Actinopterygii</taxon>
        <taxon>Neopterygii</taxon>
        <taxon>Teleostei</taxon>
        <taxon>Neoteleostei</taxon>
        <taxon>Acanthomorphata</taxon>
        <taxon>Eupercaria</taxon>
        <taxon>Sciaenidae</taxon>
        <taxon>Nibea</taxon>
    </lineage>
</organism>
<gene>
    <name evidence="1" type="primary">AAK1</name>
    <name evidence="1" type="ORF">GBF38_004039</name>
</gene>
<dbReference type="Proteomes" id="UP000805704">
    <property type="component" value="Chromosome 13"/>
</dbReference>
<comment type="caution">
    <text evidence="1">The sequence shown here is derived from an EMBL/GenBank/DDBJ whole genome shotgun (WGS) entry which is preliminary data.</text>
</comment>
<accession>A0ACB7FB73</accession>
<evidence type="ECO:0000313" key="1">
    <source>
        <dbReference type="EMBL" id="KAG8011735.1"/>
    </source>
</evidence>
<evidence type="ECO:0000313" key="2">
    <source>
        <dbReference type="Proteomes" id="UP000805704"/>
    </source>
</evidence>
<protein>
    <submittedName>
        <fullName evidence="1">AP2-associated protein kinase 1</fullName>
    </submittedName>
</protein>
<sequence length="275" mass="30346">MNQRLNVGFSEAEVLHIFCDACEAVARLHQCKTPIIHRDLKAEQTNLFASSAVNFSCCNIVFQHFLFSPQALGCLLYKLCFFALPFGESQVAICDGTFIVPDNSKFSFKLHCLIRYMLEPDQEKRPDIYQVSYFAFKLAGKDCPVPNLFNSPIPTSLPEPLTASEVAAKKSMTKASRNPLLASDGITPPSQSCNSTVSNPPDMSGWNPFGEDNFSKLTEEELLDREFDLLRAKKPVDRTASVEMDRPQPAAATAKPLPPEDLFGSVPFLASAGKS</sequence>
<keyword evidence="2" id="KW-1185">Reference proteome</keyword>
<proteinExistence type="predicted"/>
<keyword evidence="1" id="KW-0418">Kinase</keyword>
<keyword evidence="1" id="KW-0808">Transferase</keyword>
<name>A0ACB7FB73_NIBAL</name>
<reference evidence="1" key="1">
    <citation type="submission" date="2020-04" db="EMBL/GenBank/DDBJ databases">
        <title>A chromosome-scale assembly and high-density genetic map of the yellow drum (Nibea albiflora) genome.</title>
        <authorList>
            <person name="Xu D."/>
            <person name="Zhang W."/>
            <person name="Chen R."/>
            <person name="Tan P."/>
            <person name="Wang L."/>
            <person name="Song H."/>
            <person name="Tian L."/>
            <person name="Zhu Q."/>
            <person name="Wang B."/>
        </authorList>
    </citation>
    <scope>NUCLEOTIDE SEQUENCE</scope>
    <source>
        <strain evidence="1">ZJHYS-2018</strain>
    </source>
</reference>
<dbReference type="EMBL" id="CM024801">
    <property type="protein sequence ID" value="KAG8011735.1"/>
    <property type="molecule type" value="Genomic_DNA"/>
</dbReference>